<protein>
    <submittedName>
        <fullName evidence="3">GL18091</fullName>
    </submittedName>
</protein>
<reference evidence="3 4" key="1">
    <citation type="journal article" date="2007" name="Nature">
        <title>Evolution of genes and genomes on the Drosophila phylogeny.</title>
        <authorList>
            <consortium name="Drosophila 12 Genomes Consortium"/>
            <person name="Clark A.G."/>
            <person name="Eisen M.B."/>
            <person name="Smith D.R."/>
            <person name="Bergman C.M."/>
            <person name="Oliver B."/>
            <person name="Markow T.A."/>
            <person name="Kaufman T.C."/>
            <person name="Kellis M."/>
            <person name="Gelbart W."/>
            <person name="Iyer V.N."/>
            <person name="Pollard D.A."/>
            <person name="Sackton T.B."/>
            <person name="Larracuente A.M."/>
            <person name="Singh N.D."/>
            <person name="Abad J.P."/>
            <person name="Abt D.N."/>
            <person name="Adryan B."/>
            <person name="Aguade M."/>
            <person name="Akashi H."/>
            <person name="Anderson W.W."/>
            <person name="Aquadro C.F."/>
            <person name="Ardell D.H."/>
            <person name="Arguello R."/>
            <person name="Artieri C.G."/>
            <person name="Barbash D.A."/>
            <person name="Barker D."/>
            <person name="Barsanti P."/>
            <person name="Batterham P."/>
            <person name="Batzoglou S."/>
            <person name="Begun D."/>
            <person name="Bhutkar A."/>
            <person name="Blanco E."/>
            <person name="Bosak S.A."/>
            <person name="Bradley R.K."/>
            <person name="Brand A.D."/>
            <person name="Brent M.R."/>
            <person name="Brooks A.N."/>
            <person name="Brown R.H."/>
            <person name="Butlin R.K."/>
            <person name="Caggese C."/>
            <person name="Calvi B.R."/>
            <person name="Bernardo de Carvalho A."/>
            <person name="Caspi A."/>
            <person name="Castrezana S."/>
            <person name="Celniker S.E."/>
            <person name="Chang J.L."/>
            <person name="Chapple C."/>
            <person name="Chatterji S."/>
            <person name="Chinwalla A."/>
            <person name="Civetta A."/>
            <person name="Clifton S.W."/>
            <person name="Comeron J.M."/>
            <person name="Costello J.C."/>
            <person name="Coyne J.A."/>
            <person name="Daub J."/>
            <person name="David R.G."/>
            <person name="Delcher A.L."/>
            <person name="Delehaunty K."/>
            <person name="Do C.B."/>
            <person name="Ebling H."/>
            <person name="Edwards K."/>
            <person name="Eickbush T."/>
            <person name="Evans J.D."/>
            <person name="Filipski A."/>
            <person name="Findeiss S."/>
            <person name="Freyhult E."/>
            <person name="Fulton L."/>
            <person name="Fulton R."/>
            <person name="Garcia A.C."/>
            <person name="Gardiner A."/>
            <person name="Garfield D.A."/>
            <person name="Garvin B.E."/>
            <person name="Gibson G."/>
            <person name="Gilbert D."/>
            <person name="Gnerre S."/>
            <person name="Godfrey J."/>
            <person name="Good R."/>
            <person name="Gotea V."/>
            <person name="Gravely B."/>
            <person name="Greenberg A.J."/>
            <person name="Griffiths-Jones S."/>
            <person name="Gross S."/>
            <person name="Guigo R."/>
            <person name="Gustafson E.A."/>
            <person name="Haerty W."/>
            <person name="Hahn M.W."/>
            <person name="Halligan D.L."/>
            <person name="Halpern A.L."/>
            <person name="Halter G.M."/>
            <person name="Han M.V."/>
            <person name="Heger A."/>
            <person name="Hillier L."/>
            <person name="Hinrichs A.S."/>
            <person name="Holmes I."/>
            <person name="Hoskins R.A."/>
            <person name="Hubisz M.J."/>
            <person name="Hultmark D."/>
            <person name="Huntley M.A."/>
            <person name="Jaffe D.B."/>
            <person name="Jagadeeshan S."/>
            <person name="Jeck W.R."/>
            <person name="Johnson J."/>
            <person name="Jones C.D."/>
            <person name="Jordan W.C."/>
            <person name="Karpen G.H."/>
            <person name="Kataoka E."/>
            <person name="Keightley P.D."/>
            <person name="Kheradpour P."/>
            <person name="Kirkness E.F."/>
            <person name="Koerich L.B."/>
            <person name="Kristiansen K."/>
            <person name="Kudrna D."/>
            <person name="Kulathinal R.J."/>
            <person name="Kumar S."/>
            <person name="Kwok R."/>
            <person name="Lander E."/>
            <person name="Langley C.H."/>
            <person name="Lapoint R."/>
            <person name="Lazzaro B.P."/>
            <person name="Lee S.J."/>
            <person name="Levesque L."/>
            <person name="Li R."/>
            <person name="Lin C.F."/>
            <person name="Lin M.F."/>
            <person name="Lindblad-Toh K."/>
            <person name="Llopart A."/>
            <person name="Long M."/>
            <person name="Low L."/>
            <person name="Lozovsky E."/>
            <person name="Lu J."/>
            <person name="Luo M."/>
            <person name="Machado C.A."/>
            <person name="Makalowski W."/>
            <person name="Marzo M."/>
            <person name="Matsuda M."/>
            <person name="Matzkin L."/>
            <person name="McAllister B."/>
            <person name="McBride C.S."/>
            <person name="McKernan B."/>
            <person name="McKernan K."/>
            <person name="Mendez-Lago M."/>
            <person name="Minx P."/>
            <person name="Mollenhauer M.U."/>
            <person name="Montooth K."/>
            <person name="Mount S.M."/>
            <person name="Mu X."/>
            <person name="Myers E."/>
            <person name="Negre B."/>
            <person name="Newfeld S."/>
            <person name="Nielsen R."/>
            <person name="Noor M.A."/>
            <person name="O'Grady P."/>
            <person name="Pachter L."/>
            <person name="Papaceit M."/>
            <person name="Parisi M.J."/>
            <person name="Parisi M."/>
            <person name="Parts L."/>
            <person name="Pedersen J.S."/>
            <person name="Pesole G."/>
            <person name="Phillippy A.M."/>
            <person name="Ponting C.P."/>
            <person name="Pop M."/>
            <person name="Porcelli D."/>
            <person name="Powell J.R."/>
            <person name="Prohaska S."/>
            <person name="Pruitt K."/>
            <person name="Puig M."/>
            <person name="Quesneville H."/>
            <person name="Ram K.R."/>
            <person name="Rand D."/>
            <person name="Rasmussen M.D."/>
            <person name="Reed L.K."/>
            <person name="Reenan R."/>
            <person name="Reily A."/>
            <person name="Remington K.A."/>
            <person name="Rieger T.T."/>
            <person name="Ritchie M.G."/>
            <person name="Robin C."/>
            <person name="Rogers Y.H."/>
            <person name="Rohde C."/>
            <person name="Rozas J."/>
            <person name="Rubenfield M.J."/>
            <person name="Ruiz A."/>
            <person name="Russo S."/>
            <person name="Salzberg S.L."/>
            <person name="Sanchez-Gracia A."/>
            <person name="Saranga D.J."/>
            <person name="Sato H."/>
            <person name="Schaeffer S.W."/>
            <person name="Schatz M.C."/>
            <person name="Schlenke T."/>
            <person name="Schwartz R."/>
            <person name="Segarra C."/>
            <person name="Singh R.S."/>
            <person name="Sirot L."/>
            <person name="Sirota M."/>
            <person name="Sisneros N.B."/>
            <person name="Smith C.D."/>
            <person name="Smith T.F."/>
            <person name="Spieth J."/>
            <person name="Stage D.E."/>
            <person name="Stark A."/>
            <person name="Stephan W."/>
            <person name="Strausberg R.L."/>
            <person name="Strempel S."/>
            <person name="Sturgill D."/>
            <person name="Sutton G."/>
            <person name="Sutton G.G."/>
            <person name="Tao W."/>
            <person name="Teichmann S."/>
            <person name="Tobari Y.N."/>
            <person name="Tomimura Y."/>
            <person name="Tsolas J.M."/>
            <person name="Valente V.L."/>
            <person name="Venter E."/>
            <person name="Venter J.C."/>
            <person name="Vicario S."/>
            <person name="Vieira F.G."/>
            <person name="Vilella A.J."/>
            <person name="Villasante A."/>
            <person name="Walenz B."/>
            <person name="Wang J."/>
            <person name="Wasserman M."/>
            <person name="Watts T."/>
            <person name="Wilson D."/>
            <person name="Wilson R.K."/>
            <person name="Wing R.A."/>
            <person name="Wolfner M.F."/>
            <person name="Wong A."/>
            <person name="Wong G.K."/>
            <person name="Wu C.I."/>
            <person name="Wu G."/>
            <person name="Yamamoto D."/>
            <person name="Yang H.P."/>
            <person name="Yang S.P."/>
            <person name="Yorke J.A."/>
            <person name="Yoshida K."/>
            <person name="Zdobnov E."/>
            <person name="Zhang P."/>
            <person name="Zhang Y."/>
            <person name="Zimin A.V."/>
            <person name="Baldwin J."/>
            <person name="Abdouelleil A."/>
            <person name="Abdulkadir J."/>
            <person name="Abebe A."/>
            <person name="Abera B."/>
            <person name="Abreu J."/>
            <person name="Acer S.C."/>
            <person name="Aftuck L."/>
            <person name="Alexander A."/>
            <person name="An P."/>
            <person name="Anderson E."/>
            <person name="Anderson S."/>
            <person name="Arachi H."/>
            <person name="Azer M."/>
            <person name="Bachantsang P."/>
            <person name="Barry A."/>
            <person name="Bayul T."/>
            <person name="Berlin A."/>
            <person name="Bessette D."/>
            <person name="Bloom T."/>
            <person name="Blye J."/>
            <person name="Boguslavskiy L."/>
            <person name="Bonnet C."/>
            <person name="Boukhgalter B."/>
            <person name="Bourzgui I."/>
            <person name="Brown A."/>
            <person name="Cahill P."/>
            <person name="Channer S."/>
            <person name="Cheshatsang Y."/>
            <person name="Chuda L."/>
            <person name="Citroen M."/>
            <person name="Collymore A."/>
            <person name="Cooke P."/>
            <person name="Costello M."/>
            <person name="D'Aco K."/>
            <person name="Daza R."/>
            <person name="De Haan G."/>
            <person name="DeGray S."/>
            <person name="DeMaso C."/>
            <person name="Dhargay N."/>
            <person name="Dooley K."/>
            <person name="Dooley E."/>
            <person name="Doricent M."/>
            <person name="Dorje P."/>
            <person name="Dorjee K."/>
            <person name="Dupes A."/>
            <person name="Elong R."/>
            <person name="Falk J."/>
            <person name="Farina A."/>
            <person name="Faro S."/>
            <person name="Ferguson D."/>
            <person name="Fisher S."/>
            <person name="Foley C.D."/>
            <person name="Franke A."/>
            <person name="Friedrich D."/>
            <person name="Gadbois L."/>
            <person name="Gearin G."/>
            <person name="Gearin C.R."/>
            <person name="Giannoukos G."/>
            <person name="Goode T."/>
            <person name="Graham J."/>
            <person name="Grandbois E."/>
            <person name="Grewal S."/>
            <person name="Gyaltsen K."/>
            <person name="Hafez N."/>
            <person name="Hagos B."/>
            <person name="Hall J."/>
            <person name="Henson C."/>
            <person name="Hollinger A."/>
            <person name="Honan T."/>
            <person name="Huard M.D."/>
            <person name="Hughes L."/>
            <person name="Hurhula B."/>
            <person name="Husby M.E."/>
            <person name="Kamat A."/>
            <person name="Kanga B."/>
            <person name="Kashin S."/>
            <person name="Khazanovich D."/>
            <person name="Kisner P."/>
            <person name="Lance K."/>
            <person name="Lara M."/>
            <person name="Lee W."/>
            <person name="Lennon N."/>
            <person name="Letendre F."/>
            <person name="LeVine R."/>
            <person name="Lipovsky A."/>
            <person name="Liu X."/>
            <person name="Liu J."/>
            <person name="Liu S."/>
            <person name="Lokyitsang T."/>
            <person name="Lokyitsang Y."/>
            <person name="Lubonja R."/>
            <person name="Lui A."/>
            <person name="MacDonald P."/>
            <person name="Magnisalis V."/>
            <person name="Maru K."/>
            <person name="Matthews C."/>
            <person name="McCusker W."/>
            <person name="McDonough S."/>
            <person name="Mehta T."/>
            <person name="Meldrim J."/>
            <person name="Meneus L."/>
            <person name="Mihai O."/>
            <person name="Mihalev A."/>
            <person name="Mihova T."/>
            <person name="Mittelman R."/>
            <person name="Mlenga V."/>
            <person name="Montmayeur A."/>
            <person name="Mulrain L."/>
            <person name="Navidi A."/>
            <person name="Naylor J."/>
            <person name="Negash T."/>
            <person name="Nguyen T."/>
            <person name="Nguyen N."/>
            <person name="Nicol R."/>
            <person name="Norbu C."/>
            <person name="Norbu N."/>
            <person name="Novod N."/>
            <person name="O'Neill B."/>
            <person name="Osman S."/>
            <person name="Markiewicz E."/>
            <person name="Oyono O.L."/>
            <person name="Patti C."/>
            <person name="Phunkhang P."/>
            <person name="Pierre F."/>
            <person name="Priest M."/>
            <person name="Raghuraman S."/>
            <person name="Rege F."/>
            <person name="Reyes R."/>
            <person name="Rise C."/>
            <person name="Rogov P."/>
            <person name="Ross K."/>
            <person name="Ryan E."/>
            <person name="Settipalli S."/>
            <person name="Shea T."/>
            <person name="Sherpa N."/>
            <person name="Shi L."/>
            <person name="Shih D."/>
            <person name="Sparrow T."/>
            <person name="Spaulding J."/>
            <person name="Stalker J."/>
            <person name="Stange-Thomann N."/>
            <person name="Stavropoulos S."/>
            <person name="Stone C."/>
            <person name="Strader C."/>
            <person name="Tesfaye S."/>
            <person name="Thomson T."/>
            <person name="Thoulutsang Y."/>
            <person name="Thoulutsang D."/>
            <person name="Topham K."/>
            <person name="Topping I."/>
            <person name="Tsamla T."/>
            <person name="Vassiliev H."/>
            <person name="Vo A."/>
            <person name="Wangchuk T."/>
            <person name="Wangdi T."/>
            <person name="Weiand M."/>
            <person name="Wilkinson J."/>
            <person name="Wilson A."/>
            <person name="Yadav S."/>
            <person name="Young G."/>
            <person name="Yu Q."/>
            <person name="Zembek L."/>
            <person name="Zhong D."/>
            <person name="Zimmer A."/>
            <person name="Zwirko Z."/>
            <person name="Jaffe D.B."/>
            <person name="Alvarez P."/>
            <person name="Brockman W."/>
            <person name="Butler J."/>
            <person name="Chin C."/>
            <person name="Gnerre S."/>
            <person name="Grabherr M."/>
            <person name="Kleber M."/>
            <person name="Mauceli E."/>
            <person name="MacCallum I."/>
        </authorList>
    </citation>
    <scope>NUCLEOTIDE SEQUENCE [LARGE SCALE GENOMIC DNA]</scope>
    <source>
        <strain evidence="4">MSH-3 / Tucson 14011-0111.49</strain>
    </source>
</reference>
<dbReference type="Proteomes" id="UP000008744">
    <property type="component" value="Unassembled WGS sequence"/>
</dbReference>
<evidence type="ECO:0000313" key="4">
    <source>
        <dbReference type="Proteomes" id="UP000008744"/>
    </source>
</evidence>
<feature type="region of interest" description="Disordered" evidence="1">
    <location>
        <begin position="54"/>
        <end position="99"/>
    </location>
</feature>
<sequence>MCKLPHYSVIILLCLQSQLVAGERSVEFLAGNCSYNPKYFKNFSLTISRNMMNMDMGPQQAHPEGLQGAHRHPAAAGECQELPVRSSASERRLCRHLRP</sequence>
<accession>B4HC36</accession>
<evidence type="ECO:0000313" key="3">
    <source>
        <dbReference type="EMBL" id="EDW40067.1"/>
    </source>
</evidence>
<keyword evidence="2" id="KW-0732">Signal</keyword>
<dbReference type="HOGENOM" id="CLU_2322806_0_0_1"/>
<organism evidence="4">
    <name type="scientific">Drosophila persimilis</name>
    <name type="common">Fruit fly</name>
    <dbReference type="NCBI Taxonomy" id="7234"/>
    <lineage>
        <taxon>Eukaryota</taxon>
        <taxon>Metazoa</taxon>
        <taxon>Ecdysozoa</taxon>
        <taxon>Arthropoda</taxon>
        <taxon>Hexapoda</taxon>
        <taxon>Insecta</taxon>
        <taxon>Pterygota</taxon>
        <taxon>Neoptera</taxon>
        <taxon>Endopterygota</taxon>
        <taxon>Diptera</taxon>
        <taxon>Brachycera</taxon>
        <taxon>Muscomorpha</taxon>
        <taxon>Ephydroidea</taxon>
        <taxon>Drosophilidae</taxon>
        <taxon>Drosophila</taxon>
        <taxon>Sophophora</taxon>
    </lineage>
</organism>
<dbReference type="AlphaFoldDB" id="B4HC36"/>
<keyword evidence="4" id="KW-1185">Reference proteome</keyword>
<name>B4HC36_DROPE</name>
<dbReference type="EMBL" id="CH479275">
    <property type="protein sequence ID" value="EDW40067.1"/>
    <property type="molecule type" value="Genomic_DNA"/>
</dbReference>
<gene>
    <name evidence="3" type="primary">Dper\GL18091</name>
    <name evidence="3" type="ORF">Dper_GL18091</name>
</gene>
<evidence type="ECO:0000256" key="2">
    <source>
        <dbReference type="SAM" id="SignalP"/>
    </source>
</evidence>
<feature type="chain" id="PRO_5002808376" evidence="2">
    <location>
        <begin position="23"/>
        <end position="99"/>
    </location>
</feature>
<dbReference type="KEGG" id="dpe:6603437"/>
<proteinExistence type="predicted"/>
<evidence type="ECO:0000256" key="1">
    <source>
        <dbReference type="SAM" id="MobiDB-lite"/>
    </source>
</evidence>
<feature type="signal peptide" evidence="2">
    <location>
        <begin position="1"/>
        <end position="22"/>
    </location>
</feature>
<dbReference type="OrthoDB" id="7848276at2759"/>
<dbReference type="PhylomeDB" id="B4HC36"/>